<evidence type="ECO:0000256" key="4">
    <source>
        <dbReference type="ARBA" id="ARBA00022837"/>
    </source>
</evidence>
<keyword evidence="3" id="KW-0677">Repeat</keyword>
<dbReference type="SMART" id="SM01076">
    <property type="entry name" value="CG-1"/>
    <property type="match status" value="1"/>
</dbReference>
<dbReference type="Gene3D" id="2.60.40.10">
    <property type="entry name" value="Immunoglobulins"/>
    <property type="match status" value="1"/>
</dbReference>
<dbReference type="FunFam" id="1.20.5.190:FF:000003">
    <property type="entry name" value="Calmodulin-binding transcription activator 2"/>
    <property type="match status" value="1"/>
</dbReference>
<evidence type="ECO:0000256" key="7">
    <source>
        <dbReference type="ARBA" id="ARBA00023016"/>
    </source>
</evidence>
<evidence type="ECO:0000256" key="13">
    <source>
        <dbReference type="PROSITE-ProRule" id="PRU00023"/>
    </source>
</evidence>
<comment type="caution">
    <text evidence="16">The sequence shown here is derived from an EMBL/GenBank/DDBJ whole genome shotgun (WGS) entry which is preliminary data.</text>
</comment>
<feature type="repeat" description="ANK" evidence="13">
    <location>
        <begin position="717"/>
        <end position="749"/>
    </location>
</feature>
<feature type="region of interest" description="Disordered" evidence="14">
    <location>
        <begin position="791"/>
        <end position="823"/>
    </location>
</feature>
<dbReference type="PROSITE" id="PS50088">
    <property type="entry name" value="ANK_REPEAT"/>
    <property type="match status" value="1"/>
</dbReference>
<dbReference type="PROSITE" id="PS51437">
    <property type="entry name" value="CG_1"/>
    <property type="match status" value="1"/>
</dbReference>
<dbReference type="InterPro" id="IPR002110">
    <property type="entry name" value="Ankyrin_rpt"/>
</dbReference>
<dbReference type="Pfam" id="PF00612">
    <property type="entry name" value="IQ"/>
    <property type="match status" value="2"/>
</dbReference>
<dbReference type="OrthoDB" id="407555at2759"/>
<comment type="subcellular location">
    <subcellularLocation>
        <location evidence="1">Nucleus</location>
    </subcellularLocation>
</comment>
<keyword evidence="10" id="KW-0010">Activator</keyword>
<dbReference type="Proteomes" id="UP000489600">
    <property type="component" value="Unassembled WGS sequence"/>
</dbReference>
<comment type="similarity">
    <text evidence="2">Belongs to the CAMTA family.</text>
</comment>
<dbReference type="GO" id="GO:0003690">
    <property type="term" value="F:double-stranded DNA binding"/>
    <property type="evidence" value="ECO:0007669"/>
    <property type="project" value="TreeGrafter"/>
</dbReference>
<dbReference type="CDD" id="cd00102">
    <property type="entry name" value="IPT"/>
    <property type="match status" value="1"/>
</dbReference>
<dbReference type="GO" id="GO:0003712">
    <property type="term" value="F:transcription coregulator activity"/>
    <property type="evidence" value="ECO:0007669"/>
    <property type="project" value="TreeGrafter"/>
</dbReference>
<dbReference type="InterPro" id="IPR013783">
    <property type="entry name" value="Ig-like_fold"/>
</dbReference>
<reference evidence="16" key="1">
    <citation type="submission" date="2019-07" db="EMBL/GenBank/DDBJ databases">
        <authorList>
            <person name="Dittberner H."/>
        </authorList>
    </citation>
    <scope>NUCLEOTIDE SEQUENCE [LARGE SCALE GENOMIC DNA]</scope>
</reference>
<evidence type="ECO:0000256" key="2">
    <source>
        <dbReference type="ARBA" id="ARBA00008267"/>
    </source>
</evidence>
<dbReference type="Gene3D" id="1.20.5.190">
    <property type="match status" value="1"/>
</dbReference>
<keyword evidence="6" id="KW-0805">Transcription regulation</keyword>
<evidence type="ECO:0000256" key="10">
    <source>
        <dbReference type="ARBA" id="ARBA00023159"/>
    </source>
</evidence>
<keyword evidence="12" id="KW-0539">Nucleus</keyword>
<dbReference type="GO" id="GO:0005516">
    <property type="term" value="F:calmodulin binding"/>
    <property type="evidence" value="ECO:0007669"/>
    <property type="project" value="UniProtKB-KW"/>
</dbReference>
<dbReference type="GO" id="GO:0006357">
    <property type="term" value="P:regulation of transcription by RNA polymerase II"/>
    <property type="evidence" value="ECO:0007669"/>
    <property type="project" value="TreeGrafter"/>
</dbReference>
<dbReference type="InterPro" id="IPR002909">
    <property type="entry name" value="IPT_dom"/>
</dbReference>
<dbReference type="PROSITE" id="PS50096">
    <property type="entry name" value="IQ"/>
    <property type="match status" value="3"/>
</dbReference>
<protein>
    <recommendedName>
        <fullName evidence="15">CG-1 domain-containing protein</fullName>
    </recommendedName>
</protein>
<dbReference type="Gene3D" id="1.25.40.20">
    <property type="entry name" value="Ankyrin repeat-containing domain"/>
    <property type="match status" value="1"/>
</dbReference>
<dbReference type="PROSITE" id="PS50297">
    <property type="entry name" value="ANK_REP_REGION"/>
    <property type="match status" value="1"/>
</dbReference>
<evidence type="ECO:0000256" key="9">
    <source>
        <dbReference type="ARBA" id="ARBA00023125"/>
    </source>
</evidence>
<evidence type="ECO:0000256" key="3">
    <source>
        <dbReference type="ARBA" id="ARBA00022737"/>
    </source>
</evidence>
<organism evidence="16 17">
    <name type="scientific">Arabis nemorensis</name>
    <dbReference type="NCBI Taxonomy" id="586526"/>
    <lineage>
        <taxon>Eukaryota</taxon>
        <taxon>Viridiplantae</taxon>
        <taxon>Streptophyta</taxon>
        <taxon>Embryophyta</taxon>
        <taxon>Tracheophyta</taxon>
        <taxon>Spermatophyta</taxon>
        <taxon>Magnoliopsida</taxon>
        <taxon>eudicotyledons</taxon>
        <taxon>Gunneridae</taxon>
        <taxon>Pentapetalae</taxon>
        <taxon>rosids</taxon>
        <taxon>malvids</taxon>
        <taxon>Brassicales</taxon>
        <taxon>Brassicaceae</taxon>
        <taxon>Arabideae</taxon>
        <taxon>Arabis</taxon>
    </lineage>
</organism>
<keyword evidence="5" id="KW-0112">Calmodulin-binding</keyword>
<dbReference type="Pfam" id="PF03859">
    <property type="entry name" value="CG-1"/>
    <property type="match status" value="1"/>
</dbReference>
<keyword evidence="17" id="KW-1185">Reference proteome</keyword>
<dbReference type="InterPro" id="IPR027417">
    <property type="entry name" value="P-loop_NTPase"/>
</dbReference>
<proteinExistence type="inferred from homology"/>
<dbReference type="InterPro" id="IPR000048">
    <property type="entry name" value="IQ_motif_EF-hand-BS"/>
</dbReference>
<keyword evidence="7" id="KW-0346">Stress response</keyword>
<dbReference type="SUPFAM" id="SSF48403">
    <property type="entry name" value="Ankyrin repeat"/>
    <property type="match status" value="1"/>
</dbReference>
<dbReference type="SUPFAM" id="SSF81296">
    <property type="entry name" value="E set domains"/>
    <property type="match status" value="1"/>
</dbReference>
<evidence type="ECO:0000256" key="1">
    <source>
        <dbReference type="ARBA" id="ARBA00004123"/>
    </source>
</evidence>
<dbReference type="SUPFAM" id="SSF52540">
    <property type="entry name" value="P-loop containing nucleoside triphosphate hydrolases"/>
    <property type="match status" value="1"/>
</dbReference>
<evidence type="ECO:0000313" key="16">
    <source>
        <dbReference type="EMBL" id="VVA94359.1"/>
    </source>
</evidence>
<dbReference type="GO" id="GO:0005634">
    <property type="term" value="C:nucleus"/>
    <property type="evidence" value="ECO:0007669"/>
    <property type="project" value="UniProtKB-SubCell"/>
</dbReference>
<evidence type="ECO:0000256" key="8">
    <source>
        <dbReference type="ARBA" id="ARBA00023043"/>
    </source>
</evidence>
<keyword evidence="9" id="KW-0238">DNA-binding</keyword>
<dbReference type="InterPro" id="IPR036770">
    <property type="entry name" value="Ankyrin_rpt-contain_sf"/>
</dbReference>
<dbReference type="PANTHER" id="PTHR23335:SF1">
    <property type="entry name" value="CALMODULIN-BINDING TRANSCRIPTION ACTIVATOR, ISOFORM F"/>
    <property type="match status" value="1"/>
</dbReference>
<evidence type="ECO:0000256" key="5">
    <source>
        <dbReference type="ARBA" id="ARBA00022860"/>
    </source>
</evidence>
<evidence type="ECO:0000256" key="6">
    <source>
        <dbReference type="ARBA" id="ARBA00023015"/>
    </source>
</evidence>
<feature type="domain" description="CG-1" evidence="15">
    <location>
        <begin position="18"/>
        <end position="144"/>
    </location>
</feature>
<evidence type="ECO:0000313" key="17">
    <source>
        <dbReference type="Proteomes" id="UP000489600"/>
    </source>
</evidence>
<dbReference type="SMART" id="SM00248">
    <property type="entry name" value="ANK"/>
    <property type="match status" value="1"/>
</dbReference>
<dbReference type="SMART" id="SM00015">
    <property type="entry name" value="IQ"/>
    <property type="match status" value="3"/>
</dbReference>
<dbReference type="AlphaFoldDB" id="A0A565B0E4"/>
<dbReference type="FunFam" id="1.25.40.20:FF:000411">
    <property type="entry name" value="Calmodulin-binding transcription activator 4 isoform A"/>
    <property type="match status" value="1"/>
</dbReference>
<dbReference type="EMBL" id="CABITT030000002">
    <property type="protein sequence ID" value="VVA94359.1"/>
    <property type="molecule type" value="Genomic_DNA"/>
</dbReference>
<accession>A0A565B0E4</accession>
<dbReference type="InterPro" id="IPR014756">
    <property type="entry name" value="Ig_E-set"/>
</dbReference>
<dbReference type="Pfam" id="PF01833">
    <property type="entry name" value="TIG"/>
    <property type="match status" value="1"/>
</dbReference>
<dbReference type="InterPro" id="IPR005559">
    <property type="entry name" value="CG-1_dom"/>
</dbReference>
<dbReference type="Pfam" id="PF12796">
    <property type="entry name" value="Ank_2"/>
    <property type="match status" value="1"/>
</dbReference>
<evidence type="ECO:0000256" key="14">
    <source>
        <dbReference type="SAM" id="MobiDB-lite"/>
    </source>
</evidence>
<keyword evidence="8 13" id="KW-0040">ANK repeat</keyword>
<gene>
    <name evidence="16" type="ORF">ANE_LOCUS4804</name>
</gene>
<evidence type="ECO:0000256" key="11">
    <source>
        <dbReference type="ARBA" id="ARBA00023163"/>
    </source>
</evidence>
<sequence>MTKRLNLSLFCLNLEYEISTLYQEAQTRWLKPPEVHFILQNHERYQLTHKAPQKPISGSLFLFNRDVLKFFRKDGHQWRRKKDGRAIAEAHERLKVGNAEALNCYYAHGEHDPHFQRRIYWMLDKEYTHIVLVHYRDVSEGKEGKQTSGHVLQFSPVPATLFSSPSSIGTQNASYNHQIGDSTDIHQHSSSSPGIAEVNSDVLFLSSRVETPGGSGSSSEFEKMQALKNIEKLLSIGDDNVNTVDPLYNQKESLDSLQFLEFSTNDMDHVSQPATVNHRPESNNKLERCYGGYVGAHYNANSVDPLYTQKESLDSLQFLESTMDINNLAQPATVQQRPDNNRLERCYGGYVGAQYHSNNLMLVKNDSGGSGGHVDQESESWKEVLEACDASIALHSEGSTPSSAKGLLLGMQEDSNWSYNNQGDQSTLLLPQELGSFNIPACYSELGAPENNVEYCRMMDDEGKIGLPLEQDMRLTVAQKQKFTIQDISPEWGYANESTKVIIIGSFLCDPTESTWSCMFGSAEVPFEIIKEGVLRCEAPPCVPGKVNLCITSGDRLSCSQIRAFEYREKPDTSCPKCSMPQACDMSTSPDELLLLVRFVKILLSEPLSDRKSSVETGIDKLLKKLKADDDQWSHVIQSILDGTASSSRTVDWLLQELLKDKLDAWLSSRSQDEDQTSCSLSKQEQGIIHMVAGLGFEWALYPILGHGVSVDFRDINGWSALHWAARFGSEKMVAALIASGASAGAVTDPSAQDPVGKTAASIAASNGHKGLAGYLSEVALTNHLSSLTLEETENSKDSAQVEAEKALNSISEQSPPGNEDQHSLKDTLAAVRNAAQAAARIQAAFRAHSFRKRQQREAAMASCLQEYGIYCADIEEISAMSKLAFGNVRNYHTAALSIQKKYRGYKGRKEFLALRQKVVKIQAHVRGYQIRKHYRVICWAVGILDKVVLRWRRKGVGLRGFRQEVETTEDSEDEDILKVFRKQKVDGAVNEAFSRVLSMANSPEARQQYHRVLKRYCQTKAELGKTETLGTVGDEDDGLFDIADMEYDDLFSLP</sequence>
<keyword evidence="4" id="KW-0106">Calcium</keyword>
<name>A0A565B0E4_9BRAS</name>
<evidence type="ECO:0000256" key="12">
    <source>
        <dbReference type="ARBA" id="ARBA00023242"/>
    </source>
</evidence>
<evidence type="ECO:0000259" key="15">
    <source>
        <dbReference type="PROSITE" id="PS51437"/>
    </source>
</evidence>
<keyword evidence="11" id="KW-0804">Transcription</keyword>
<dbReference type="PANTHER" id="PTHR23335">
    <property type="entry name" value="CALMODULIN-BINDING TRANSCRIPTION ACTIVATOR CAMTA"/>
    <property type="match status" value="1"/>
</dbReference>